<dbReference type="OrthoDB" id="77915at2759"/>
<gene>
    <name evidence="3" type="primary">Aste57867_18114</name>
    <name evidence="2" type="ORF">As57867_018052</name>
    <name evidence="3" type="ORF">ASTE57867_18114</name>
</gene>
<protein>
    <submittedName>
        <fullName evidence="3">Aste57867_18114 protein</fullName>
    </submittedName>
</protein>
<accession>A0A485LCX7</accession>
<dbReference type="EMBL" id="CAADRA010006397">
    <property type="protein sequence ID" value="VFT94852.1"/>
    <property type="molecule type" value="Genomic_DNA"/>
</dbReference>
<evidence type="ECO:0000256" key="1">
    <source>
        <dbReference type="SAM" id="MobiDB-lite"/>
    </source>
</evidence>
<reference evidence="3 4" key="1">
    <citation type="submission" date="2019-03" db="EMBL/GenBank/DDBJ databases">
        <authorList>
            <person name="Gaulin E."/>
            <person name="Dumas B."/>
        </authorList>
    </citation>
    <scope>NUCLEOTIDE SEQUENCE [LARGE SCALE GENOMIC DNA]</scope>
    <source>
        <strain evidence="3">CBS 568.67</strain>
    </source>
</reference>
<dbReference type="AlphaFoldDB" id="A0A485LCX7"/>
<evidence type="ECO:0000313" key="3">
    <source>
        <dbReference type="EMBL" id="VFT94852.1"/>
    </source>
</evidence>
<organism evidence="3 4">
    <name type="scientific">Aphanomyces stellatus</name>
    <dbReference type="NCBI Taxonomy" id="120398"/>
    <lineage>
        <taxon>Eukaryota</taxon>
        <taxon>Sar</taxon>
        <taxon>Stramenopiles</taxon>
        <taxon>Oomycota</taxon>
        <taxon>Saprolegniomycetes</taxon>
        <taxon>Saprolegniales</taxon>
        <taxon>Verrucalvaceae</taxon>
        <taxon>Aphanomyces</taxon>
    </lineage>
</organism>
<sequence>MSARITKQLLKAAAATPVDVVPAKKTLKGQAKPKATVQEVKKPKKKKRTRHFLEEAQKERTNADKTQHNLRVIKRVTNTKTQAVMQKLLQTAFKK</sequence>
<feature type="region of interest" description="Disordered" evidence="1">
    <location>
        <begin position="26"/>
        <end position="67"/>
    </location>
</feature>
<name>A0A485LCX7_9STRA</name>
<feature type="compositionally biased region" description="Basic and acidic residues" evidence="1">
    <location>
        <begin position="51"/>
        <end position="67"/>
    </location>
</feature>
<dbReference type="EMBL" id="VJMH01006376">
    <property type="protein sequence ID" value="KAF0690489.1"/>
    <property type="molecule type" value="Genomic_DNA"/>
</dbReference>
<evidence type="ECO:0000313" key="4">
    <source>
        <dbReference type="Proteomes" id="UP000332933"/>
    </source>
</evidence>
<keyword evidence="4" id="KW-1185">Reference proteome</keyword>
<evidence type="ECO:0000313" key="2">
    <source>
        <dbReference type="EMBL" id="KAF0690489.1"/>
    </source>
</evidence>
<proteinExistence type="predicted"/>
<reference evidence="2" key="2">
    <citation type="submission" date="2019-06" db="EMBL/GenBank/DDBJ databases">
        <title>Genomics analysis of Aphanomyces spp. identifies a new class of oomycete effector associated with host adaptation.</title>
        <authorList>
            <person name="Gaulin E."/>
        </authorList>
    </citation>
    <scope>NUCLEOTIDE SEQUENCE</scope>
    <source>
        <strain evidence="2">CBS 578.67</strain>
    </source>
</reference>
<dbReference type="Proteomes" id="UP000332933">
    <property type="component" value="Unassembled WGS sequence"/>
</dbReference>